<dbReference type="PATRIC" id="fig|13690.10.peg.987"/>
<gene>
    <name evidence="2" type="ORF">CP98_00950</name>
</gene>
<evidence type="ECO:0000313" key="3">
    <source>
        <dbReference type="Proteomes" id="UP000028534"/>
    </source>
</evidence>
<dbReference type="SUPFAM" id="SSF53474">
    <property type="entry name" value="alpha/beta-Hydrolases"/>
    <property type="match status" value="1"/>
</dbReference>
<dbReference type="EMBL" id="JGVR01000003">
    <property type="protein sequence ID" value="KEZ20909.1"/>
    <property type="molecule type" value="Genomic_DNA"/>
</dbReference>
<accession>A0A084ESG7</accession>
<proteinExistence type="predicted"/>
<organism evidence="2 3">
    <name type="scientific">Sphingobium yanoikuyae</name>
    <name type="common">Sphingomonas yanoikuyae</name>
    <dbReference type="NCBI Taxonomy" id="13690"/>
    <lineage>
        <taxon>Bacteria</taxon>
        <taxon>Pseudomonadati</taxon>
        <taxon>Pseudomonadota</taxon>
        <taxon>Alphaproteobacteria</taxon>
        <taxon>Sphingomonadales</taxon>
        <taxon>Sphingomonadaceae</taxon>
        <taxon>Sphingobium</taxon>
    </lineage>
</organism>
<name>A0A084ESG7_SPHYA</name>
<feature type="chain" id="PRO_5001774768" evidence="1">
    <location>
        <begin position="26"/>
        <end position="457"/>
    </location>
</feature>
<dbReference type="AlphaFoldDB" id="A0A084ESG7"/>
<keyword evidence="1" id="KW-0732">Signal</keyword>
<dbReference type="InterPro" id="IPR029058">
    <property type="entry name" value="AB_hydrolase_fold"/>
</dbReference>
<evidence type="ECO:0000313" key="2">
    <source>
        <dbReference type="EMBL" id="KEZ20909.1"/>
    </source>
</evidence>
<dbReference type="Proteomes" id="UP000028534">
    <property type="component" value="Unassembled WGS sequence"/>
</dbReference>
<dbReference type="RefSeq" id="WP_202902409.1">
    <property type="nucleotide sequence ID" value="NZ_JGVR01000003.1"/>
</dbReference>
<protein>
    <submittedName>
        <fullName evidence="2">Esterase/lipase</fullName>
    </submittedName>
</protein>
<dbReference type="Gene3D" id="3.40.50.1820">
    <property type="entry name" value="alpha/beta hydrolase"/>
    <property type="match status" value="1"/>
</dbReference>
<evidence type="ECO:0000256" key="1">
    <source>
        <dbReference type="SAM" id="SignalP"/>
    </source>
</evidence>
<feature type="signal peptide" evidence="1">
    <location>
        <begin position="1"/>
        <end position="25"/>
    </location>
</feature>
<dbReference type="eggNOG" id="COG2267">
    <property type="taxonomic scope" value="Bacteria"/>
</dbReference>
<sequence length="457" mass="48457">MRPIKAAALALLSVLALTGGQPAQAGQAPAIRTSFVHLAPGVPGAYYEPTAPGAKAGTVVLIMHSSADYLSFSGCTELARRGYRVLCANNSTSKSGVSNDGVLDQILLEIKAGVAWLRQQPGVEHVVLLGHSGGGTIMSAYQMIAEQGVKACQSAERIWKCPDTLAGLPAADGLMLVDSNWGLAAMTLFSIDPAVRDEASGMATDPALDMYDPANGFRPTGSAYAPAFTRAFLQAEGRRSNALLARAQAMLSDIDAGKGPFADDAPYVVPGAILLGSNNKLFSQDVRLMAHTRQAWPLLHADGRVTTGIVPTVRVPENIRSMTPSLMRGALKTTVRNYLNNYAIRTGPDFGYDATGVHGVEWTSTYASPPGNVQGIGAPLLVMGMTGHWEYLAAETIYNLARSRDKSIAFVEGATHMYTTCTKCEPVPGAYGDTLKTTYDHIDGWLAKPGRFAPEAQ</sequence>
<reference evidence="2 3" key="1">
    <citation type="submission" date="2014-03" db="EMBL/GenBank/DDBJ databases">
        <title>Genome sequence of Sphingobium yanoikuyae B1.</title>
        <authorList>
            <person name="Gan H.M."/>
            <person name="Gan H.Y."/>
            <person name="Savka M.A."/>
        </authorList>
    </citation>
    <scope>NUCLEOTIDE SEQUENCE [LARGE SCALE GENOMIC DNA]</scope>
    <source>
        <strain evidence="2 3">B1</strain>
    </source>
</reference>
<comment type="caution">
    <text evidence="2">The sequence shown here is derived from an EMBL/GenBank/DDBJ whole genome shotgun (WGS) entry which is preliminary data.</text>
</comment>